<dbReference type="InterPro" id="IPR001789">
    <property type="entry name" value="Sig_transdc_resp-reg_receiver"/>
</dbReference>
<dbReference type="Pfam" id="PF00990">
    <property type="entry name" value="GGDEF"/>
    <property type="match status" value="1"/>
</dbReference>
<dbReference type="PANTHER" id="PTHR44757:SF2">
    <property type="entry name" value="BIOFILM ARCHITECTURE MAINTENANCE PROTEIN MBAA"/>
    <property type="match status" value="1"/>
</dbReference>
<comment type="cofactor">
    <cofactor evidence="1">
        <name>Mg(2+)</name>
        <dbReference type="ChEBI" id="CHEBI:18420"/>
    </cofactor>
</comment>
<dbReference type="InterPro" id="IPR029787">
    <property type="entry name" value="Nucleotide_cyclase"/>
</dbReference>
<evidence type="ECO:0000259" key="6">
    <source>
        <dbReference type="PROSITE" id="PS50883"/>
    </source>
</evidence>
<dbReference type="SUPFAM" id="SSF55073">
    <property type="entry name" value="Nucleotide cyclase"/>
    <property type="match status" value="1"/>
</dbReference>
<dbReference type="SMART" id="SM00267">
    <property type="entry name" value="GGDEF"/>
    <property type="match status" value="1"/>
</dbReference>
<dbReference type="PROSITE" id="PS50113">
    <property type="entry name" value="PAC"/>
    <property type="match status" value="1"/>
</dbReference>
<dbReference type="CDD" id="cd01948">
    <property type="entry name" value="EAL"/>
    <property type="match status" value="1"/>
</dbReference>
<dbReference type="NCBIfam" id="TIGR00254">
    <property type="entry name" value="GGDEF"/>
    <property type="match status" value="1"/>
</dbReference>
<keyword evidence="9" id="KW-1185">Reference proteome</keyword>
<dbReference type="SUPFAM" id="SSF55785">
    <property type="entry name" value="PYP-like sensor domain (PAS domain)"/>
    <property type="match status" value="1"/>
</dbReference>
<dbReference type="InterPro" id="IPR035919">
    <property type="entry name" value="EAL_sf"/>
</dbReference>
<dbReference type="SMART" id="SM00091">
    <property type="entry name" value="PAS"/>
    <property type="match status" value="1"/>
</dbReference>
<dbReference type="CDD" id="cd00156">
    <property type="entry name" value="REC"/>
    <property type="match status" value="1"/>
</dbReference>
<dbReference type="InterPro" id="IPR000700">
    <property type="entry name" value="PAS-assoc_C"/>
</dbReference>
<dbReference type="CDD" id="cd01949">
    <property type="entry name" value="GGDEF"/>
    <property type="match status" value="1"/>
</dbReference>
<dbReference type="CDD" id="cd00130">
    <property type="entry name" value="PAS"/>
    <property type="match status" value="1"/>
</dbReference>
<protein>
    <submittedName>
        <fullName evidence="8">EAL domain-containing protein</fullName>
    </submittedName>
</protein>
<dbReference type="PROSITE" id="PS50887">
    <property type="entry name" value="GGDEF"/>
    <property type="match status" value="1"/>
</dbReference>
<dbReference type="PROSITE" id="PS50112">
    <property type="entry name" value="PAS"/>
    <property type="match status" value="1"/>
</dbReference>
<feature type="domain" description="PAS" evidence="4">
    <location>
        <begin position="136"/>
        <end position="198"/>
    </location>
</feature>
<feature type="modified residue" description="4-aspartylphosphate" evidence="2">
    <location>
        <position position="57"/>
    </location>
</feature>
<dbReference type="Gene3D" id="3.30.450.20">
    <property type="entry name" value="PAS domain"/>
    <property type="match status" value="1"/>
</dbReference>
<feature type="domain" description="EAL" evidence="6">
    <location>
        <begin position="435"/>
        <end position="689"/>
    </location>
</feature>
<dbReference type="InterPro" id="IPR052155">
    <property type="entry name" value="Biofilm_reg_signaling"/>
</dbReference>
<evidence type="ECO:0000259" key="4">
    <source>
        <dbReference type="PROSITE" id="PS50112"/>
    </source>
</evidence>
<dbReference type="SMART" id="SM00086">
    <property type="entry name" value="PAC"/>
    <property type="match status" value="1"/>
</dbReference>
<accession>A0A9X2I0H8</accession>
<dbReference type="InterPro" id="IPR000014">
    <property type="entry name" value="PAS"/>
</dbReference>
<dbReference type="Pfam" id="PF13426">
    <property type="entry name" value="PAS_9"/>
    <property type="match status" value="1"/>
</dbReference>
<feature type="domain" description="GGDEF" evidence="7">
    <location>
        <begin position="293"/>
        <end position="426"/>
    </location>
</feature>
<dbReference type="RefSeq" id="WP_253968721.1">
    <property type="nucleotide sequence ID" value="NZ_JAMFTH010000005.1"/>
</dbReference>
<dbReference type="GO" id="GO:0003824">
    <property type="term" value="F:catalytic activity"/>
    <property type="evidence" value="ECO:0007669"/>
    <property type="project" value="UniProtKB-ARBA"/>
</dbReference>
<gene>
    <name evidence="8" type="ORF">M6D89_14075</name>
</gene>
<reference evidence="8" key="1">
    <citation type="submission" date="2022-05" db="EMBL/GenBank/DDBJ databases">
        <authorList>
            <person name="Sun H.-N."/>
        </authorList>
    </citation>
    <scope>NUCLEOTIDE SEQUENCE</scope>
    <source>
        <strain evidence="8">HB14</strain>
    </source>
</reference>
<evidence type="ECO:0000313" key="8">
    <source>
        <dbReference type="EMBL" id="MCP8900429.1"/>
    </source>
</evidence>
<dbReference type="Gene3D" id="3.40.50.2300">
    <property type="match status" value="1"/>
</dbReference>
<keyword evidence="2" id="KW-0597">Phosphoprotein</keyword>
<evidence type="ECO:0000313" key="9">
    <source>
        <dbReference type="Proteomes" id="UP001139319"/>
    </source>
</evidence>
<dbReference type="InterPro" id="IPR001610">
    <property type="entry name" value="PAC"/>
</dbReference>
<evidence type="ECO:0000259" key="7">
    <source>
        <dbReference type="PROSITE" id="PS50887"/>
    </source>
</evidence>
<evidence type="ECO:0000256" key="1">
    <source>
        <dbReference type="ARBA" id="ARBA00001946"/>
    </source>
</evidence>
<dbReference type="InterPro" id="IPR001633">
    <property type="entry name" value="EAL_dom"/>
</dbReference>
<dbReference type="Gene3D" id="3.30.70.270">
    <property type="match status" value="1"/>
</dbReference>
<dbReference type="PANTHER" id="PTHR44757">
    <property type="entry name" value="DIGUANYLATE CYCLASE DGCP"/>
    <property type="match status" value="1"/>
</dbReference>
<dbReference type="InterPro" id="IPR043128">
    <property type="entry name" value="Rev_trsase/Diguanyl_cyclase"/>
</dbReference>
<evidence type="ECO:0000259" key="5">
    <source>
        <dbReference type="PROSITE" id="PS50113"/>
    </source>
</evidence>
<dbReference type="SMART" id="SM00448">
    <property type="entry name" value="REC"/>
    <property type="match status" value="1"/>
</dbReference>
<name>A0A9X2I0H8_9GAMM</name>
<dbReference type="SMART" id="SM00052">
    <property type="entry name" value="EAL"/>
    <property type="match status" value="1"/>
</dbReference>
<dbReference type="Pfam" id="PF00072">
    <property type="entry name" value="Response_reg"/>
    <property type="match status" value="1"/>
</dbReference>
<dbReference type="EMBL" id="JAMFTH010000005">
    <property type="protein sequence ID" value="MCP8900429.1"/>
    <property type="molecule type" value="Genomic_DNA"/>
</dbReference>
<reference evidence="8" key="2">
    <citation type="submission" date="2023-01" db="EMBL/GenBank/DDBJ databases">
        <title>Gilvimarinus xylanilyticus HB14 isolated from Caulerpa lentillifera aquaculture base in Hainan, China.</title>
        <authorList>
            <person name="Zhang Y.-J."/>
        </authorList>
    </citation>
    <scope>NUCLEOTIDE SEQUENCE</scope>
    <source>
        <strain evidence="8">HB14</strain>
    </source>
</reference>
<dbReference type="InterPro" id="IPR011006">
    <property type="entry name" value="CheY-like_superfamily"/>
</dbReference>
<organism evidence="8 9">
    <name type="scientific">Gilvimarinus xylanilyticus</name>
    <dbReference type="NCBI Taxonomy" id="2944139"/>
    <lineage>
        <taxon>Bacteria</taxon>
        <taxon>Pseudomonadati</taxon>
        <taxon>Pseudomonadota</taxon>
        <taxon>Gammaproteobacteria</taxon>
        <taxon>Cellvibrionales</taxon>
        <taxon>Cellvibrionaceae</taxon>
        <taxon>Gilvimarinus</taxon>
    </lineage>
</organism>
<dbReference type="NCBIfam" id="TIGR00229">
    <property type="entry name" value="sensory_box"/>
    <property type="match status" value="1"/>
</dbReference>
<proteinExistence type="predicted"/>
<dbReference type="FunFam" id="3.30.70.270:FF:000001">
    <property type="entry name" value="Diguanylate cyclase domain protein"/>
    <property type="match status" value="1"/>
</dbReference>
<dbReference type="AlphaFoldDB" id="A0A9X2I0H8"/>
<dbReference type="Pfam" id="PF00563">
    <property type="entry name" value="EAL"/>
    <property type="match status" value="1"/>
</dbReference>
<dbReference type="Proteomes" id="UP001139319">
    <property type="component" value="Unassembled WGS sequence"/>
</dbReference>
<comment type="caution">
    <text evidence="8">The sequence shown here is derived from an EMBL/GenBank/DDBJ whole genome shotgun (WGS) entry which is preliminary data.</text>
</comment>
<sequence length="693" mass="78406">MGNSLKVLFVEDSELDTELTVAELERGGFSAEPHQVQTYDEMNTALQNQQWDVIICDYRMPQFSAEEALQTLQESGLDLPFIITSGAVSAADAVTLLKQGAHDFMDKSSLARLVPAIEREIREAQVRRKKREVEQRVRILSLAVEQSPVSVVITDPKGIIIYVNPRFEDSLGYSNEEATGRHLGFTFKDDESVSSLQSLWQSPATVREWRGEFASTTKSGQSIWEYINVSPLTDNNGELSHYIVVKEDITVRRSYEEQLLRQAHYDDLTGLANRVLLMDRLSLALENANRHNTKVALLGIDLDNFKNVNDSLGHSIGDNLLKEAAERLSRCVRGGDTLSRMGGDEFVVIIPELNDPRDAQKVAEKILYQFSTPFVIFGRDYFVTTSVGIALYPDDGTNPHLLLRNADLAMYKAKDQGRNRYYFFTEDINTRLLDRLELEANLRYIIVRNQLYLHYQPIFDLQTKQLVGLEALVRWRQREDHLRMPGEFIPLAEEIGIICDIDSWVLATACRQLPEITGANGPRLRLALNISPKQLEMPKYADFVQEQLEINGLQPDQLELEITERVLVTDIPATEENLKKLCALGVHLSIDDFGTGYSSLGYLQKYPFNTLKVDRSFVRNIAAHDNAKRLVETIVTMGQGLGMDIVAEGIETEAEETFLREIGCERAQGYRLGRPAPINMIKGLLQKAYPETE</sequence>
<dbReference type="PROSITE" id="PS50883">
    <property type="entry name" value="EAL"/>
    <property type="match status" value="1"/>
</dbReference>
<dbReference type="SUPFAM" id="SSF52172">
    <property type="entry name" value="CheY-like"/>
    <property type="match status" value="1"/>
</dbReference>
<dbReference type="InterPro" id="IPR035965">
    <property type="entry name" value="PAS-like_dom_sf"/>
</dbReference>
<dbReference type="PROSITE" id="PS50110">
    <property type="entry name" value="RESPONSE_REGULATORY"/>
    <property type="match status" value="1"/>
</dbReference>
<evidence type="ECO:0000259" key="3">
    <source>
        <dbReference type="PROSITE" id="PS50110"/>
    </source>
</evidence>
<dbReference type="GO" id="GO:0000160">
    <property type="term" value="P:phosphorelay signal transduction system"/>
    <property type="evidence" value="ECO:0007669"/>
    <property type="project" value="InterPro"/>
</dbReference>
<dbReference type="InterPro" id="IPR000160">
    <property type="entry name" value="GGDEF_dom"/>
</dbReference>
<dbReference type="SUPFAM" id="SSF141868">
    <property type="entry name" value="EAL domain-like"/>
    <property type="match status" value="1"/>
</dbReference>
<feature type="domain" description="PAC" evidence="5">
    <location>
        <begin position="207"/>
        <end position="261"/>
    </location>
</feature>
<dbReference type="Gene3D" id="3.20.20.450">
    <property type="entry name" value="EAL domain"/>
    <property type="match status" value="1"/>
</dbReference>
<evidence type="ECO:0000256" key="2">
    <source>
        <dbReference type="PROSITE-ProRule" id="PRU00169"/>
    </source>
</evidence>
<feature type="domain" description="Response regulatory" evidence="3">
    <location>
        <begin position="6"/>
        <end position="122"/>
    </location>
</feature>